<dbReference type="Proteomes" id="UP000275579">
    <property type="component" value="Chromosome"/>
</dbReference>
<dbReference type="GO" id="GO:0010468">
    <property type="term" value="P:regulation of gene expression"/>
    <property type="evidence" value="ECO:0007669"/>
    <property type="project" value="InterPro"/>
</dbReference>
<dbReference type="GO" id="GO:0016020">
    <property type="term" value="C:membrane"/>
    <property type="evidence" value="ECO:0007669"/>
    <property type="project" value="InterPro"/>
</dbReference>
<reference evidence="2 3" key="1">
    <citation type="submission" date="2018-04" db="EMBL/GenBank/DDBJ databases">
        <title>Complete genome sequences of Streptomyces lydicus strain WYEC and characterization of antagonistic properties of biological control agents.</title>
        <authorList>
            <person name="Mariita R.M."/>
            <person name="Sello J.K."/>
        </authorList>
    </citation>
    <scope>NUCLEOTIDE SEQUENCE [LARGE SCALE GENOMIC DNA]</scope>
    <source>
        <strain evidence="2 3">WYEC 108</strain>
    </source>
</reference>
<evidence type="ECO:0000313" key="2">
    <source>
        <dbReference type="EMBL" id="AZS75703.1"/>
    </source>
</evidence>
<organism evidence="2 3">
    <name type="scientific">Streptomyces lydicus</name>
    <dbReference type="NCBI Taxonomy" id="47763"/>
    <lineage>
        <taxon>Bacteria</taxon>
        <taxon>Bacillati</taxon>
        <taxon>Actinomycetota</taxon>
        <taxon>Actinomycetes</taxon>
        <taxon>Kitasatosporales</taxon>
        <taxon>Streptomycetaceae</taxon>
        <taxon>Streptomyces</taxon>
    </lineage>
</organism>
<proteinExistence type="predicted"/>
<dbReference type="Pfam" id="PF05145">
    <property type="entry name" value="AbrB"/>
    <property type="match status" value="1"/>
</dbReference>
<feature type="region of interest" description="Disordered" evidence="1">
    <location>
        <begin position="89"/>
        <end position="112"/>
    </location>
</feature>
<sequence length="112" mass="11543">MAHTLAVSTAFATPVWLIADLAHIPLTDAYLATAPGDINAVLATGVSTHADVSLTSSAQSLRLFAMVVLLIRLAAFKDGASSTVAARAWTSSAAGHARSGHRHGRVGRGGRR</sequence>
<feature type="compositionally biased region" description="Basic residues" evidence="1">
    <location>
        <begin position="98"/>
        <end position="112"/>
    </location>
</feature>
<evidence type="ECO:0000313" key="3">
    <source>
        <dbReference type="Proteomes" id="UP000275579"/>
    </source>
</evidence>
<gene>
    <name evidence="2" type="ORF">DDE74_36715</name>
</gene>
<dbReference type="AlphaFoldDB" id="A0A3S9YKV5"/>
<evidence type="ECO:0000256" key="1">
    <source>
        <dbReference type="SAM" id="MobiDB-lite"/>
    </source>
</evidence>
<name>A0A3S9YKV5_9ACTN</name>
<protein>
    <submittedName>
        <fullName evidence="2">Uncharacterized protein</fullName>
    </submittedName>
</protein>
<dbReference type="EMBL" id="CP029042">
    <property type="protein sequence ID" value="AZS75703.1"/>
    <property type="molecule type" value="Genomic_DNA"/>
</dbReference>
<accession>A0A3S9YKV5</accession>
<dbReference type="InterPro" id="IPR007820">
    <property type="entry name" value="AbrB_fam"/>
</dbReference>